<evidence type="ECO:0000256" key="1">
    <source>
        <dbReference type="SAM" id="Phobius"/>
    </source>
</evidence>
<feature type="transmembrane region" description="Helical" evidence="1">
    <location>
        <begin position="247"/>
        <end position="265"/>
    </location>
</feature>
<reference evidence="3" key="2">
    <citation type="submission" date="2015-01" db="EMBL/GenBank/DDBJ databases">
        <title>Evolutionary Origins and Diversification of the Mycorrhizal Mutualists.</title>
        <authorList>
            <consortium name="DOE Joint Genome Institute"/>
            <consortium name="Mycorrhizal Genomics Consortium"/>
            <person name="Kohler A."/>
            <person name="Kuo A."/>
            <person name="Nagy L.G."/>
            <person name="Floudas D."/>
            <person name="Copeland A."/>
            <person name="Barry K.W."/>
            <person name="Cichocki N."/>
            <person name="Veneault-Fourrey C."/>
            <person name="LaButti K."/>
            <person name="Lindquist E.A."/>
            <person name="Lipzen A."/>
            <person name="Lundell T."/>
            <person name="Morin E."/>
            <person name="Murat C."/>
            <person name="Riley R."/>
            <person name="Ohm R."/>
            <person name="Sun H."/>
            <person name="Tunlid A."/>
            <person name="Henrissat B."/>
            <person name="Grigoriev I.V."/>
            <person name="Hibbett D.S."/>
            <person name="Martin F."/>
        </authorList>
    </citation>
    <scope>NUCLEOTIDE SEQUENCE [LARGE SCALE GENOMIC DNA]</scope>
    <source>
        <strain evidence="3">F 1598</strain>
    </source>
</reference>
<evidence type="ECO:0000313" key="3">
    <source>
        <dbReference type="Proteomes" id="UP000054166"/>
    </source>
</evidence>
<feature type="transmembrane region" description="Helical" evidence="1">
    <location>
        <begin position="20"/>
        <end position="39"/>
    </location>
</feature>
<name>A0A0C3AZ53_PILCF</name>
<proteinExistence type="predicted"/>
<feature type="transmembrane region" description="Helical" evidence="1">
    <location>
        <begin position="211"/>
        <end position="235"/>
    </location>
</feature>
<keyword evidence="1" id="KW-0812">Transmembrane</keyword>
<dbReference type="InParanoid" id="A0A0C3AZ53"/>
<dbReference type="HOGENOM" id="CLU_044614_1_0_1"/>
<keyword evidence="1" id="KW-1133">Transmembrane helix</keyword>
<accession>A0A0C3AZ53</accession>
<sequence length="364" mass="40386">MAIAQIPIEMAGLLSVWLETLLYGIFASLFFEAVFIVLKKKNKLPTGPSKIFFGATMVMFISITAHVAINLYRMLRGYVWLADSVGPTAYWENLSRWDNITHGALNTFTTLVGDCVIIYRCYIIWDSNLPIVILPIAIATMNLAANFVVLRQFAQLSLGSIFSPSLVHWMNTIYALAFAQNAMTTGLIVYRIWRQDQQSKVLLSSSFRLIIIVRIIVESASIYLLNILIAIIFYAFNSNGQYIAEEAIVPVCGITFTLITVRLYLHTSASDPTTQYPDTQLKFASTPGMTTDSGFTTTIDQSAGAGFSTQAVSIKEHSFVSDGCDDVGRLEDSLSDSIDNTPLEHMLRDEKVEMEHNTLPGTAV</sequence>
<keyword evidence="1" id="KW-0472">Membrane</keyword>
<dbReference type="AlphaFoldDB" id="A0A0C3AZ53"/>
<keyword evidence="3" id="KW-1185">Reference proteome</keyword>
<reference evidence="2 3" key="1">
    <citation type="submission" date="2014-04" db="EMBL/GenBank/DDBJ databases">
        <authorList>
            <consortium name="DOE Joint Genome Institute"/>
            <person name="Kuo A."/>
            <person name="Tarkka M."/>
            <person name="Buscot F."/>
            <person name="Kohler A."/>
            <person name="Nagy L.G."/>
            <person name="Floudas D."/>
            <person name="Copeland A."/>
            <person name="Barry K.W."/>
            <person name="Cichocki N."/>
            <person name="Veneault-Fourrey C."/>
            <person name="LaButti K."/>
            <person name="Lindquist E.A."/>
            <person name="Lipzen A."/>
            <person name="Lundell T."/>
            <person name="Morin E."/>
            <person name="Murat C."/>
            <person name="Sun H."/>
            <person name="Tunlid A."/>
            <person name="Henrissat B."/>
            <person name="Grigoriev I.V."/>
            <person name="Hibbett D.S."/>
            <person name="Martin F."/>
            <person name="Nordberg H.P."/>
            <person name="Cantor M.N."/>
            <person name="Hua S.X."/>
        </authorList>
    </citation>
    <scope>NUCLEOTIDE SEQUENCE [LARGE SCALE GENOMIC DNA]</scope>
    <source>
        <strain evidence="2 3">F 1598</strain>
    </source>
</reference>
<dbReference type="Proteomes" id="UP000054166">
    <property type="component" value="Unassembled WGS sequence"/>
</dbReference>
<feature type="transmembrane region" description="Helical" evidence="1">
    <location>
        <begin position="131"/>
        <end position="149"/>
    </location>
</feature>
<organism evidence="2 3">
    <name type="scientific">Piloderma croceum (strain F 1598)</name>
    <dbReference type="NCBI Taxonomy" id="765440"/>
    <lineage>
        <taxon>Eukaryota</taxon>
        <taxon>Fungi</taxon>
        <taxon>Dikarya</taxon>
        <taxon>Basidiomycota</taxon>
        <taxon>Agaricomycotina</taxon>
        <taxon>Agaricomycetes</taxon>
        <taxon>Agaricomycetidae</taxon>
        <taxon>Atheliales</taxon>
        <taxon>Atheliaceae</taxon>
        <taxon>Piloderma</taxon>
    </lineage>
</organism>
<gene>
    <name evidence="2" type="ORF">PILCRDRAFT_562201</name>
</gene>
<feature type="transmembrane region" description="Helical" evidence="1">
    <location>
        <begin position="51"/>
        <end position="72"/>
    </location>
</feature>
<dbReference type="OrthoDB" id="3346544at2759"/>
<feature type="transmembrane region" description="Helical" evidence="1">
    <location>
        <begin position="169"/>
        <end position="190"/>
    </location>
</feature>
<protein>
    <submittedName>
        <fullName evidence="2">Uncharacterized protein</fullName>
    </submittedName>
</protein>
<evidence type="ECO:0000313" key="2">
    <source>
        <dbReference type="EMBL" id="KIM79288.1"/>
    </source>
</evidence>
<dbReference type="EMBL" id="KN833010">
    <property type="protein sequence ID" value="KIM79288.1"/>
    <property type="molecule type" value="Genomic_DNA"/>
</dbReference>